<dbReference type="RefSeq" id="WP_111316816.1">
    <property type="nucleotide sequence ID" value="NZ_QKZT01000002.1"/>
</dbReference>
<dbReference type="Proteomes" id="UP000248882">
    <property type="component" value="Unassembled WGS sequence"/>
</dbReference>
<evidence type="ECO:0000313" key="2">
    <source>
        <dbReference type="Proteomes" id="UP000248882"/>
    </source>
</evidence>
<organism evidence="1 2">
    <name type="scientific">Algoriphagus chordae</name>
    <dbReference type="NCBI Taxonomy" id="237019"/>
    <lineage>
        <taxon>Bacteria</taxon>
        <taxon>Pseudomonadati</taxon>
        <taxon>Bacteroidota</taxon>
        <taxon>Cytophagia</taxon>
        <taxon>Cytophagales</taxon>
        <taxon>Cyclobacteriaceae</taxon>
        <taxon>Algoriphagus</taxon>
    </lineage>
</organism>
<gene>
    <name evidence="1" type="ORF">LV85_00739</name>
</gene>
<evidence type="ECO:0008006" key="3">
    <source>
        <dbReference type="Google" id="ProtNLM"/>
    </source>
</evidence>
<dbReference type="AlphaFoldDB" id="A0A2W7RCF6"/>
<dbReference type="EMBL" id="QKZT01000002">
    <property type="protein sequence ID" value="PZX56806.1"/>
    <property type="molecule type" value="Genomic_DNA"/>
</dbReference>
<keyword evidence="2" id="KW-1185">Reference proteome</keyword>
<name>A0A2W7RCF6_9BACT</name>
<sequence length="153" mass="17492">MGTYKYLFFTGLFLGMFHLGGMAQSKDSLTIQALTGVWMMDADMQMEKSALESRNSANPLREEHFKGQLESMRSRIYIFHEGGKFESSWNDHGNTQLVNGNWILNNEGILEIELDERLLLSYSVILNKNGLQLIPANPKEIRNLGLKLKRIEP</sequence>
<dbReference type="OrthoDB" id="840425at2"/>
<reference evidence="1 2" key="1">
    <citation type="submission" date="2018-06" db="EMBL/GenBank/DDBJ databases">
        <title>Genomic Encyclopedia of Archaeal and Bacterial Type Strains, Phase II (KMG-II): from individual species to whole genera.</title>
        <authorList>
            <person name="Goeker M."/>
        </authorList>
    </citation>
    <scope>NUCLEOTIDE SEQUENCE [LARGE SCALE GENOMIC DNA]</scope>
    <source>
        <strain evidence="1 2">DSM 19830</strain>
    </source>
</reference>
<comment type="caution">
    <text evidence="1">The sequence shown here is derived from an EMBL/GenBank/DDBJ whole genome shotgun (WGS) entry which is preliminary data.</text>
</comment>
<protein>
    <recommendedName>
        <fullName evidence="3">Lipocalin-like protein</fullName>
    </recommendedName>
</protein>
<proteinExistence type="predicted"/>
<evidence type="ECO:0000313" key="1">
    <source>
        <dbReference type="EMBL" id="PZX56806.1"/>
    </source>
</evidence>
<accession>A0A2W7RCF6</accession>